<evidence type="ECO:0000313" key="8">
    <source>
        <dbReference type="EMBL" id="EDP43518.1"/>
    </source>
</evidence>
<keyword evidence="9" id="KW-1185">Reference proteome</keyword>
<protein>
    <recommendedName>
        <fullName evidence="6">Serine-threonine kinase receptor-associated protein</fullName>
    </recommendedName>
</protein>
<evidence type="ECO:0000256" key="5">
    <source>
        <dbReference type="ARBA" id="ARBA00038394"/>
    </source>
</evidence>
<evidence type="ECO:0000313" key="9">
    <source>
        <dbReference type="Proteomes" id="UP000008837"/>
    </source>
</evidence>
<dbReference type="InParanoid" id="A8Q2B7"/>
<accession>A8Q2B7</accession>
<dbReference type="OrthoDB" id="408728at2759"/>
<dbReference type="InterPro" id="IPR020472">
    <property type="entry name" value="WD40_PAC1"/>
</dbReference>
<dbReference type="VEuPathDB" id="FungiDB:MGL_2186"/>
<evidence type="ECO:0000256" key="3">
    <source>
        <dbReference type="ARBA" id="ARBA00022737"/>
    </source>
</evidence>
<feature type="repeat" description="WD" evidence="7">
    <location>
        <begin position="298"/>
        <end position="339"/>
    </location>
</feature>
<dbReference type="SUPFAM" id="SSF50978">
    <property type="entry name" value="WD40 repeat-like"/>
    <property type="match status" value="1"/>
</dbReference>
<dbReference type="Proteomes" id="UP000008837">
    <property type="component" value="Unassembled WGS sequence"/>
</dbReference>
<dbReference type="GO" id="GO:0032797">
    <property type="term" value="C:SMN complex"/>
    <property type="evidence" value="ECO:0007669"/>
    <property type="project" value="TreeGrafter"/>
</dbReference>
<feature type="repeat" description="WD" evidence="7">
    <location>
        <begin position="168"/>
        <end position="212"/>
    </location>
</feature>
<dbReference type="STRING" id="425265.A8Q2B7"/>
<dbReference type="SMART" id="SM00320">
    <property type="entry name" value="WD40"/>
    <property type="match status" value="6"/>
</dbReference>
<name>A8Q2B7_MALGO</name>
<keyword evidence="1 7" id="KW-0853">WD repeat</keyword>
<dbReference type="PRINTS" id="PR00320">
    <property type="entry name" value="GPROTEINBRPT"/>
</dbReference>
<reference evidence="8 9" key="1">
    <citation type="journal article" date="2007" name="Proc. Natl. Acad. Sci. U.S.A.">
        <title>Dandruff-associated Malassezia genomes reveal convergent and divergent virulence traits shared with plant and human fungal pathogens.</title>
        <authorList>
            <person name="Xu J."/>
            <person name="Saunders C.W."/>
            <person name="Hu P."/>
            <person name="Grant R.A."/>
            <person name="Boekhout T."/>
            <person name="Kuramae E.E."/>
            <person name="Kronstad J.W."/>
            <person name="Deangelis Y.M."/>
            <person name="Reeder N.L."/>
            <person name="Johnstone K.R."/>
            <person name="Leland M."/>
            <person name="Fieno A.M."/>
            <person name="Begley W.M."/>
            <person name="Sun Y."/>
            <person name="Lacey M.P."/>
            <person name="Chaudhary T."/>
            <person name="Keough T."/>
            <person name="Chu L."/>
            <person name="Sears R."/>
            <person name="Yuan B."/>
            <person name="Dawson T.L.Jr."/>
        </authorList>
    </citation>
    <scope>NUCLEOTIDE SEQUENCE [LARGE SCALE GENOMIC DNA]</scope>
    <source>
        <strain evidence="9">ATCC MYA-4612 / CBS 7966</strain>
    </source>
</reference>
<evidence type="ECO:0000256" key="4">
    <source>
        <dbReference type="ARBA" id="ARBA00023187"/>
    </source>
</evidence>
<dbReference type="AlphaFoldDB" id="A8Q2B7"/>
<proteinExistence type="inferred from homology"/>
<comment type="caution">
    <text evidence="8">The sequence shown here is derived from an EMBL/GenBank/DDBJ whole genome shotgun (WGS) entry which is preliminary data.</text>
</comment>
<organism evidence="8 9">
    <name type="scientific">Malassezia globosa (strain ATCC MYA-4612 / CBS 7966)</name>
    <name type="common">Dandruff-associated fungus</name>
    <dbReference type="NCBI Taxonomy" id="425265"/>
    <lineage>
        <taxon>Eukaryota</taxon>
        <taxon>Fungi</taxon>
        <taxon>Dikarya</taxon>
        <taxon>Basidiomycota</taxon>
        <taxon>Ustilaginomycotina</taxon>
        <taxon>Malasseziomycetes</taxon>
        <taxon>Malasseziales</taxon>
        <taxon>Malasseziaceae</taxon>
        <taxon>Malassezia</taxon>
    </lineage>
</organism>
<dbReference type="PANTHER" id="PTHR19877">
    <property type="entry name" value="EUKARYOTIC TRANSLATION INITIATION FACTOR 3 SUBUNIT I"/>
    <property type="match status" value="1"/>
</dbReference>
<dbReference type="GO" id="GO:0003723">
    <property type="term" value="F:RNA binding"/>
    <property type="evidence" value="ECO:0007669"/>
    <property type="project" value="TreeGrafter"/>
</dbReference>
<evidence type="ECO:0000256" key="7">
    <source>
        <dbReference type="PROSITE-ProRule" id="PRU00221"/>
    </source>
</evidence>
<dbReference type="InterPro" id="IPR015943">
    <property type="entry name" value="WD40/YVTN_repeat-like_dom_sf"/>
</dbReference>
<evidence type="ECO:0000256" key="1">
    <source>
        <dbReference type="ARBA" id="ARBA00022574"/>
    </source>
</evidence>
<dbReference type="InterPro" id="IPR001680">
    <property type="entry name" value="WD40_rpt"/>
</dbReference>
<dbReference type="PROSITE" id="PS50294">
    <property type="entry name" value="WD_REPEATS_REGION"/>
    <property type="match status" value="1"/>
</dbReference>
<evidence type="ECO:0000256" key="6">
    <source>
        <dbReference type="ARBA" id="ARBA00040390"/>
    </source>
</evidence>
<dbReference type="GeneID" id="5855038"/>
<keyword evidence="4" id="KW-0508">mRNA splicing</keyword>
<gene>
    <name evidence="8" type="ORF">MGL_2186</name>
</gene>
<keyword evidence="2" id="KW-0507">mRNA processing</keyword>
<feature type="repeat" description="WD" evidence="7">
    <location>
        <begin position="72"/>
        <end position="114"/>
    </location>
</feature>
<dbReference type="PROSITE" id="PS00678">
    <property type="entry name" value="WD_REPEATS_1"/>
    <property type="match status" value="1"/>
</dbReference>
<keyword evidence="3" id="KW-0677">Repeat</keyword>
<dbReference type="OMA" id="DGFYGLW"/>
<dbReference type="InterPro" id="IPR036322">
    <property type="entry name" value="WD40_repeat_dom_sf"/>
</dbReference>
<dbReference type="EMBL" id="AAYY01000007">
    <property type="protein sequence ID" value="EDP43518.1"/>
    <property type="molecule type" value="Genomic_DNA"/>
</dbReference>
<comment type="similarity">
    <text evidence="5">Belongs to the WD repeat STRAP family.</text>
</comment>
<dbReference type="PANTHER" id="PTHR19877:SF13">
    <property type="entry name" value="SERINE-THREONINE KINASE RECEPTOR-ASSOCIATED PROTEIN"/>
    <property type="match status" value="1"/>
</dbReference>
<dbReference type="Pfam" id="PF00400">
    <property type="entry name" value="WD40"/>
    <property type="match status" value="3"/>
</dbReference>
<dbReference type="GO" id="GO:0000387">
    <property type="term" value="P:spliceosomal snRNP assembly"/>
    <property type="evidence" value="ECO:0007669"/>
    <property type="project" value="TreeGrafter"/>
</dbReference>
<dbReference type="Gene3D" id="2.130.10.10">
    <property type="entry name" value="YVTN repeat-like/Quinoprotein amine dehydrogenase"/>
    <property type="match status" value="1"/>
</dbReference>
<sequence length="341" mass="37565">MQAHSLQATHYERARARVNVNSAPLTCHGHTRPVVHLEYSDKQDDGTFLLLSSCKDGSPMLRDWVGDWVGTFLGHKGAVWSAKLNGGDAARAVTGSADFSAKVWDTYTGECLHTFTHNHIVRSVAVDSAATKLVTGGHERKLRLFDLNKPASNADDAQLFRARFDANTTTHEGQIRSVVLGRGTSHEHTLVTASGDKLIQWWDMRSMEPVYDMVLDDPFVSMERCAGSFGEYVTLTSGHNAMFLDLGTHEVIRKHTLDVTPSSVYLHPTTAGMFVAGCTTDEWVRVYDYETGKELDLSKGHHGPVHCVSYTPDGEVAASGSEDGTIRLWQTTPGKKYGLWS</sequence>
<dbReference type="InterPro" id="IPR019775">
    <property type="entry name" value="WD40_repeat_CS"/>
</dbReference>
<dbReference type="RefSeq" id="XP_001730732.1">
    <property type="nucleotide sequence ID" value="XM_001730680.1"/>
</dbReference>
<dbReference type="PROSITE" id="PS50082">
    <property type="entry name" value="WD_REPEATS_2"/>
    <property type="match status" value="3"/>
</dbReference>
<dbReference type="KEGG" id="mgl:MGL_2186"/>
<evidence type="ECO:0000256" key="2">
    <source>
        <dbReference type="ARBA" id="ARBA00022664"/>
    </source>
</evidence>